<dbReference type="PANTHER" id="PTHR21022">
    <property type="entry name" value="PREPHENATE DEHYDRATASE P PROTEIN"/>
    <property type="match status" value="1"/>
</dbReference>
<dbReference type="PANTHER" id="PTHR21022:SF19">
    <property type="entry name" value="PREPHENATE DEHYDRATASE-RELATED"/>
    <property type="match status" value="1"/>
</dbReference>
<dbReference type="InterPro" id="IPR002701">
    <property type="entry name" value="CM_II_prokaryot"/>
</dbReference>
<keyword evidence="13" id="KW-0413">Isomerase</keyword>
<comment type="caution">
    <text evidence="22">The sequence shown here is derived from an EMBL/GenBank/DDBJ whole genome shotgun (WGS) entry which is preliminary data.</text>
</comment>
<proteinExistence type="predicted"/>
<dbReference type="CDD" id="cd04905">
    <property type="entry name" value="ACT_CM-PDT"/>
    <property type="match status" value="1"/>
</dbReference>
<evidence type="ECO:0000256" key="15">
    <source>
        <dbReference type="ARBA" id="ARBA00023268"/>
    </source>
</evidence>
<dbReference type="PROSITE" id="PS51168">
    <property type="entry name" value="CHORISMATE_MUT_2"/>
    <property type="match status" value="1"/>
</dbReference>
<dbReference type="Gene3D" id="3.40.190.10">
    <property type="entry name" value="Periplasmic binding protein-like II"/>
    <property type="match status" value="2"/>
</dbReference>
<evidence type="ECO:0000256" key="11">
    <source>
        <dbReference type="ARBA" id="ARBA00023141"/>
    </source>
</evidence>
<evidence type="ECO:0000256" key="14">
    <source>
        <dbReference type="ARBA" id="ARBA00023239"/>
    </source>
</evidence>
<evidence type="ECO:0000256" key="9">
    <source>
        <dbReference type="ARBA" id="ARBA00022490"/>
    </source>
</evidence>
<dbReference type="InterPro" id="IPR036263">
    <property type="entry name" value="Chorismate_II_sf"/>
</dbReference>
<evidence type="ECO:0000256" key="16">
    <source>
        <dbReference type="ARBA" id="ARBA00031175"/>
    </source>
</evidence>
<dbReference type="PIRSF" id="PIRSF001500">
    <property type="entry name" value="Chor_mut_pdt_Ppr"/>
    <property type="match status" value="1"/>
</dbReference>
<evidence type="ECO:0000259" key="20">
    <source>
        <dbReference type="PROSITE" id="PS51171"/>
    </source>
</evidence>
<evidence type="ECO:0000256" key="12">
    <source>
        <dbReference type="ARBA" id="ARBA00023222"/>
    </source>
</evidence>
<keyword evidence="15" id="KW-0511">Multifunctional enzyme</keyword>
<feature type="domain" description="ACT" evidence="21">
    <location>
        <begin position="283"/>
        <end position="360"/>
    </location>
</feature>
<gene>
    <name evidence="22" type="primary">pheA</name>
    <name evidence="22" type="ORF">LPH55_01305</name>
</gene>
<protein>
    <recommendedName>
        <fullName evidence="8">Bifunctional chorismate mutase/prephenate dehydratase</fullName>
        <ecNumber evidence="7">4.2.1.51</ecNumber>
        <ecNumber evidence="6">5.4.99.5</ecNumber>
    </recommendedName>
    <alternativeName>
        <fullName evidence="17">Chorismate mutase-prephenate dehydratase</fullName>
    </alternativeName>
    <alternativeName>
        <fullName evidence="16">p-protein</fullName>
    </alternativeName>
</protein>
<dbReference type="EMBL" id="JAJPPU010000001">
    <property type="protein sequence ID" value="MCD8472139.1"/>
    <property type="molecule type" value="Genomic_DNA"/>
</dbReference>
<comment type="pathway">
    <text evidence="5">Metabolic intermediate biosynthesis; prephenate biosynthesis; prephenate from chorismate: step 1/1.</text>
</comment>
<dbReference type="SUPFAM" id="SSF53850">
    <property type="entry name" value="Periplasmic binding protein-like II"/>
    <property type="match status" value="1"/>
</dbReference>
<dbReference type="Pfam" id="PF00800">
    <property type="entry name" value="PDT"/>
    <property type="match status" value="1"/>
</dbReference>
<sequence length="364" mass="40558">MVAVPDMALTDVRTKIDKIDCDIQTLITARARYAQQLGKAKSKLVAAMDYYRPEREAQVLRMVVERNEGPLSDEVLVRVFREIMSACLAQQEPLKIGYLGPEGTFSQQAVLKHFGHSVLGEPMASIEEVFQEVEAGNTDFGVVPVENSGHGTIQVTLDVFLTSKLKICGEIELRVHQYLMSRTGRLEDIQRIYAHPQSFAQTAGWLRANLPNAEKIPVSSNAEGARRAYNANDAASIGSENATRVYALNKVLMQSIEDERDNTTRFLVIGRRIFPPSGCDRTSILVFIHDNPGALFEVLGSFARHGINMSRIESRPSHQARWEYVFFIDLVGHVEDESMKQALAELEESAVKVKILGAYPIALP</sequence>
<organism evidence="22 23">
    <name type="scientific">Xylella taiwanensis</name>
    <dbReference type="NCBI Taxonomy" id="1444770"/>
    <lineage>
        <taxon>Bacteria</taxon>
        <taxon>Pseudomonadati</taxon>
        <taxon>Pseudomonadota</taxon>
        <taxon>Gammaproteobacteria</taxon>
        <taxon>Lysobacterales</taxon>
        <taxon>Lysobacteraceae</taxon>
        <taxon>Xylella</taxon>
    </lineage>
</organism>
<evidence type="ECO:0000256" key="13">
    <source>
        <dbReference type="ARBA" id="ARBA00023235"/>
    </source>
</evidence>
<evidence type="ECO:0000256" key="5">
    <source>
        <dbReference type="ARBA" id="ARBA00004817"/>
    </source>
</evidence>
<evidence type="ECO:0000256" key="1">
    <source>
        <dbReference type="ARBA" id="ARBA00000824"/>
    </source>
</evidence>
<dbReference type="SUPFAM" id="SSF48600">
    <property type="entry name" value="Chorismate mutase II"/>
    <property type="match status" value="1"/>
</dbReference>
<evidence type="ECO:0000256" key="6">
    <source>
        <dbReference type="ARBA" id="ARBA00012404"/>
    </source>
</evidence>
<dbReference type="Gene3D" id="3.30.70.260">
    <property type="match status" value="1"/>
</dbReference>
<dbReference type="Pfam" id="PF01817">
    <property type="entry name" value="CM_2"/>
    <property type="match status" value="1"/>
</dbReference>
<dbReference type="PROSITE" id="PS51171">
    <property type="entry name" value="PREPHENATE_DEHYDR_3"/>
    <property type="match status" value="1"/>
</dbReference>
<dbReference type="EC" id="4.2.1.51" evidence="7"/>
<dbReference type="InterPro" id="IPR036979">
    <property type="entry name" value="CM_dom_sf"/>
</dbReference>
<name>A0ABS8TQI4_9GAMM</name>
<evidence type="ECO:0000256" key="4">
    <source>
        <dbReference type="ARBA" id="ARBA00004741"/>
    </source>
</evidence>
<evidence type="ECO:0000259" key="21">
    <source>
        <dbReference type="PROSITE" id="PS51671"/>
    </source>
</evidence>
<dbReference type="GO" id="GO:0004664">
    <property type="term" value="F:prephenate dehydratase activity"/>
    <property type="evidence" value="ECO:0007669"/>
    <property type="project" value="UniProtKB-EC"/>
</dbReference>
<evidence type="ECO:0000256" key="10">
    <source>
        <dbReference type="ARBA" id="ARBA00022605"/>
    </source>
</evidence>
<evidence type="ECO:0000256" key="18">
    <source>
        <dbReference type="ARBA" id="ARBA00047848"/>
    </source>
</evidence>
<dbReference type="GeneID" id="68901150"/>
<dbReference type="EC" id="5.4.99.5" evidence="6"/>
<keyword evidence="23" id="KW-1185">Reference proteome</keyword>
<dbReference type="InterPro" id="IPR018528">
    <property type="entry name" value="Preph_deHydtase_CS"/>
</dbReference>
<dbReference type="NCBIfam" id="TIGR01807">
    <property type="entry name" value="CM_P2"/>
    <property type="match status" value="1"/>
</dbReference>
<keyword evidence="12" id="KW-0584">Phenylalanine biosynthesis</keyword>
<comment type="function">
    <text evidence="2">Catalyzes the Claisen rearrangement of chorismate to prephenate and the decarboxylation/dehydration of prephenate to phenylpyruvate.</text>
</comment>
<dbReference type="SMART" id="SM00830">
    <property type="entry name" value="CM_2"/>
    <property type="match status" value="1"/>
</dbReference>
<evidence type="ECO:0000313" key="22">
    <source>
        <dbReference type="EMBL" id="MCD8472139.1"/>
    </source>
</evidence>
<dbReference type="InterPro" id="IPR002912">
    <property type="entry name" value="ACT_dom"/>
</dbReference>
<comment type="pathway">
    <text evidence="4">Amino-acid biosynthesis; L-phenylalanine biosynthesis; phenylpyruvate from prephenate: step 1/1.</text>
</comment>
<dbReference type="PROSITE" id="PS51671">
    <property type="entry name" value="ACT"/>
    <property type="match status" value="1"/>
</dbReference>
<feature type="domain" description="Chorismate mutase" evidence="19">
    <location>
        <begin position="3"/>
        <end position="95"/>
    </location>
</feature>
<dbReference type="InterPro" id="IPR045865">
    <property type="entry name" value="ACT-like_dom_sf"/>
</dbReference>
<feature type="domain" description="Prephenate dehydratase" evidence="20">
    <location>
        <begin position="95"/>
        <end position="271"/>
    </location>
</feature>
<evidence type="ECO:0000259" key="19">
    <source>
        <dbReference type="PROSITE" id="PS51168"/>
    </source>
</evidence>
<evidence type="ECO:0000256" key="3">
    <source>
        <dbReference type="ARBA" id="ARBA00004496"/>
    </source>
</evidence>
<comment type="subcellular location">
    <subcellularLocation>
        <location evidence="3">Cytoplasm</location>
    </subcellularLocation>
</comment>
<dbReference type="RefSeq" id="WP_038271212.1">
    <property type="nucleotide sequence ID" value="NZ_CP053627.1"/>
</dbReference>
<dbReference type="InterPro" id="IPR001086">
    <property type="entry name" value="Preph_deHydtase"/>
</dbReference>
<evidence type="ECO:0000313" key="23">
    <source>
        <dbReference type="Proteomes" id="UP001430701"/>
    </source>
</evidence>
<dbReference type="SUPFAM" id="SSF55021">
    <property type="entry name" value="ACT-like"/>
    <property type="match status" value="1"/>
</dbReference>
<dbReference type="PROSITE" id="PS00858">
    <property type="entry name" value="PREPHENATE_DEHYDR_2"/>
    <property type="match status" value="1"/>
</dbReference>
<keyword evidence="11" id="KW-0057">Aromatic amino acid biosynthesis</keyword>
<evidence type="ECO:0000256" key="2">
    <source>
        <dbReference type="ARBA" id="ARBA00002364"/>
    </source>
</evidence>
<keyword evidence="9" id="KW-0963">Cytoplasm</keyword>
<accession>A0ABS8TQI4</accession>
<dbReference type="NCBIfam" id="NF008865">
    <property type="entry name" value="PRK11898.1"/>
    <property type="match status" value="1"/>
</dbReference>
<dbReference type="Gene3D" id="1.20.59.10">
    <property type="entry name" value="Chorismate mutase"/>
    <property type="match status" value="1"/>
</dbReference>
<dbReference type="CDD" id="cd13630">
    <property type="entry name" value="PBP2_PDT_1"/>
    <property type="match status" value="1"/>
</dbReference>
<dbReference type="InterPro" id="IPR010957">
    <property type="entry name" value="G/b/e-P-prot_chorismate_mutase"/>
</dbReference>
<keyword evidence="14 22" id="KW-0456">Lyase</keyword>
<evidence type="ECO:0000256" key="7">
    <source>
        <dbReference type="ARBA" id="ARBA00013147"/>
    </source>
</evidence>
<dbReference type="Proteomes" id="UP001430701">
    <property type="component" value="Unassembled WGS sequence"/>
</dbReference>
<comment type="catalytic activity">
    <reaction evidence="18">
        <text>prephenate + H(+) = 3-phenylpyruvate + CO2 + H2O</text>
        <dbReference type="Rhea" id="RHEA:21648"/>
        <dbReference type="ChEBI" id="CHEBI:15377"/>
        <dbReference type="ChEBI" id="CHEBI:15378"/>
        <dbReference type="ChEBI" id="CHEBI:16526"/>
        <dbReference type="ChEBI" id="CHEBI:18005"/>
        <dbReference type="ChEBI" id="CHEBI:29934"/>
        <dbReference type="EC" id="4.2.1.51"/>
    </reaction>
</comment>
<keyword evidence="10" id="KW-0028">Amino-acid biosynthesis</keyword>
<comment type="catalytic activity">
    <reaction evidence="1">
        <text>chorismate = prephenate</text>
        <dbReference type="Rhea" id="RHEA:13897"/>
        <dbReference type="ChEBI" id="CHEBI:29748"/>
        <dbReference type="ChEBI" id="CHEBI:29934"/>
        <dbReference type="EC" id="5.4.99.5"/>
    </reaction>
</comment>
<evidence type="ECO:0000256" key="8">
    <source>
        <dbReference type="ARBA" id="ARBA00014401"/>
    </source>
</evidence>
<reference evidence="22" key="1">
    <citation type="submission" date="2021-11" db="EMBL/GenBank/DDBJ databases">
        <title>Genome sequence of Xylella taiwanensis PLS432.</title>
        <authorList>
            <person name="Weng L.-W."/>
            <person name="Su C.-C."/>
            <person name="Tsai C.-W."/>
            <person name="Kuo C.-H."/>
        </authorList>
    </citation>
    <scope>NUCLEOTIDE SEQUENCE</scope>
    <source>
        <strain evidence="22">PLS432</strain>
    </source>
</reference>
<dbReference type="Pfam" id="PF01842">
    <property type="entry name" value="ACT"/>
    <property type="match status" value="1"/>
</dbReference>
<dbReference type="InterPro" id="IPR008242">
    <property type="entry name" value="Chor_mutase/pphenate_deHydtase"/>
</dbReference>
<evidence type="ECO:0000256" key="17">
    <source>
        <dbReference type="ARBA" id="ARBA00031520"/>
    </source>
</evidence>